<evidence type="ECO:0000259" key="5">
    <source>
        <dbReference type="Pfam" id="PF05726"/>
    </source>
</evidence>
<dbReference type="GO" id="GO:0046872">
    <property type="term" value="F:metal ion binding"/>
    <property type="evidence" value="ECO:0007669"/>
    <property type="project" value="UniProtKB-KW"/>
</dbReference>
<dbReference type="InterPro" id="IPR053186">
    <property type="entry name" value="QDO-related"/>
</dbReference>
<keyword evidence="7" id="KW-1185">Reference proteome</keyword>
<name>A0A172U1U9_9BACT</name>
<feature type="domain" description="Pirin N-terminal" evidence="4">
    <location>
        <begin position="8"/>
        <end position="112"/>
    </location>
</feature>
<dbReference type="InterPro" id="IPR008778">
    <property type="entry name" value="Pirin_C_dom"/>
</dbReference>
<gene>
    <name evidence="6" type="ORF">SY85_03335</name>
</gene>
<proteinExistence type="inferred from homology"/>
<comment type="similarity">
    <text evidence="1 3">Belongs to the pirin family.</text>
</comment>
<evidence type="ECO:0000256" key="2">
    <source>
        <dbReference type="PIRSR" id="PIRSR006232-1"/>
    </source>
</evidence>
<dbReference type="PIRSF" id="PIRSF006232">
    <property type="entry name" value="Pirin"/>
    <property type="match status" value="1"/>
</dbReference>
<keyword evidence="2" id="KW-0408">Iron</keyword>
<dbReference type="STRING" id="1492898.SY85_03335"/>
<dbReference type="CDD" id="cd02247">
    <property type="entry name" value="cupin_pirin_C"/>
    <property type="match status" value="1"/>
</dbReference>
<dbReference type="InterPro" id="IPR014710">
    <property type="entry name" value="RmlC-like_jellyroll"/>
</dbReference>
<organism evidence="6 7">
    <name type="scientific">Flavisolibacter tropicus</name>
    <dbReference type="NCBI Taxonomy" id="1492898"/>
    <lineage>
        <taxon>Bacteria</taxon>
        <taxon>Pseudomonadati</taxon>
        <taxon>Bacteroidota</taxon>
        <taxon>Chitinophagia</taxon>
        <taxon>Chitinophagales</taxon>
        <taxon>Chitinophagaceae</taxon>
        <taxon>Flavisolibacter</taxon>
    </lineage>
</organism>
<protein>
    <recommendedName>
        <fullName evidence="8">Nuclease PIN</fullName>
    </recommendedName>
</protein>
<dbReference type="CDD" id="cd02909">
    <property type="entry name" value="cupin_pirin_N"/>
    <property type="match status" value="1"/>
</dbReference>
<feature type="binding site" evidence="2">
    <location>
        <position position="92"/>
    </location>
    <ligand>
        <name>Fe cation</name>
        <dbReference type="ChEBI" id="CHEBI:24875"/>
    </ligand>
</feature>
<accession>A0A172U1U9</accession>
<dbReference type="Pfam" id="PF05726">
    <property type="entry name" value="Pirin_C"/>
    <property type="match status" value="1"/>
</dbReference>
<reference evidence="6 7" key="2">
    <citation type="journal article" date="2016" name="Int. J. Syst. Evol. Microbiol.">
        <title>Flavisolibacter tropicus sp. nov., isolated from tropical soil.</title>
        <authorList>
            <person name="Lee J.J."/>
            <person name="Kang M.S."/>
            <person name="Kim G.S."/>
            <person name="Lee C.S."/>
            <person name="Lim S."/>
            <person name="Lee J."/>
            <person name="Roh S.H."/>
            <person name="Kang H."/>
            <person name="Ha J.M."/>
            <person name="Bae S."/>
            <person name="Jung H.Y."/>
            <person name="Kim M.K."/>
        </authorList>
    </citation>
    <scope>NUCLEOTIDE SEQUENCE [LARGE SCALE GENOMIC DNA]</scope>
    <source>
        <strain evidence="6 7">LCS9</strain>
    </source>
</reference>
<dbReference type="PANTHER" id="PTHR43594">
    <property type="entry name" value="QUERCETIN 2,3-DIOXYGENASE"/>
    <property type="match status" value="1"/>
</dbReference>
<dbReference type="EMBL" id="CP011390">
    <property type="protein sequence ID" value="ANE53290.1"/>
    <property type="molecule type" value="Genomic_DNA"/>
</dbReference>
<dbReference type="InterPro" id="IPR012093">
    <property type="entry name" value="Pirin"/>
</dbReference>
<dbReference type="Proteomes" id="UP000077177">
    <property type="component" value="Chromosome"/>
</dbReference>
<dbReference type="Pfam" id="PF02678">
    <property type="entry name" value="Pirin"/>
    <property type="match status" value="1"/>
</dbReference>
<sequence>MSVGPFNVKQPFPSAGIEQVSPFLLLHHAGPDVYAPGAIKARLSPHPHRGFEPVTFLYSGKIHHKDSTGSEGFLESGDVQWMTAGSGIIHSEGPSVAFANEGGTMELIQLWVNLPRDHKMTTPKYQDIKKASIPVLQENGFEINIVAGEYKGIKGPASTFTPILALMMHFTEGGFITVDIPTGYNTVAYLLNGKITSNGIDLEQYNTAIYKPDGETVTLSAQTNGQLLFLSGQPINEPVISYGPFVMNYPGEIKQAILDFENGKMGVLES</sequence>
<dbReference type="KEGG" id="fla:SY85_03335"/>
<keyword evidence="2" id="KW-0479">Metal-binding</keyword>
<feature type="binding site" evidence="2">
    <location>
        <position position="48"/>
    </location>
    <ligand>
        <name>Fe cation</name>
        <dbReference type="ChEBI" id="CHEBI:24875"/>
    </ligand>
</feature>
<dbReference type="InterPro" id="IPR011051">
    <property type="entry name" value="RmlC_Cupin_sf"/>
</dbReference>
<evidence type="ECO:0000313" key="6">
    <source>
        <dbReference type="EMBL" id="ANE53290.1"/>
    </source>
</evidence>
<feature type="domain" description="Pirin C-terminal" evidence="5">
    <location>
        <begin position="169"/>
        <end position="266"/>
    </location>
</feature>
<reference evidence="7" key="1">
    <citation type="submission" date="2015-01" db="EMBL/GenBank/DDBJ databases">
        <title>Flavisolibacter sp./LCS9/ whole genome sequencing.</title>
        <authorList>
            <person name="Kim M.K."/>
            <person name="Srinivasan S."/>
            <person name="Lee J.-J."/>
        </authorList>
    </citation>
    <scope>NUCLEOTIDE SEQUENCE [LARGE SCALE GENOMIC DNA]</scope>
    <source>
        <strain evidence="7">LCS9</strain>
    </source>
</reference>
<dbReference type="PANTHER" id="PTHR43594:SF1">
    <property type="entry name" value="QUERCETIN 2,3-DIOXYGENASE PA2418-RELATED"/>
    <property type="match status" value="1"/>
</dbReference>
<dbReference type="Gene3D" id="2.60.120.10">
    <property type="entry name" value="Jelly Rolls"/>
    <property type="match status" value="2"/>
</dbReference>
<feature type="binding site" evidence="2">
    <location>
        <position position="46"/>
    </location>
    <ligand>
        <name>Fe cation</name>
        <dbReference type="ChEBI" id="CHEBI:24875"/>
    </ligand>
</feature>
<evidence type="ECO:0000259" key="4">
    <source>
        <dbReference type="Pfam" id="PF02678"/>
    </source>
</evidence>
<dbReference type="SUPFAM" id="SSF51182">
    <property type="entry name" value="RmlC-like cupins"/>
    <property type="match status" value="1"/>
</dbReference>
<dbReference type="InterPro" id="IPR003829">
    <property type="entry name" value="Pirin_N_dom"/>
</dbReference>
<evidence type="ECO:0008006" key="8">
    <source>
        <dbReference type="Google" id="ProtNLM"/>
    </source>
</evidence>
<comment type="cofactor">
    <cofactor evidence="2">
        <name>Fe cation</name>
        <dbReference type="ChEBI" id="CHEBI:24875"/>
    </cofactor>
    <text evidence="2">Binds 1 Fe cation per subunit.</text>
</comment>
<evidence type="ECO:0000313" key="7">
    <source>
        <dbReference type="Proteomes" id="UP000077177"/>
    </source>
</evidence>
<evidence type="ECO:0000256" key="1">
    <source>
        <dbReference type="ARBA" id="ARBA00008416"/>
    </source>
</evidence>
<dbReference type="AlphaFoldDB" id="A0A172U1U9"/>
<feature type="binding site" evidence="2">
    <location>
        <position position="90"/>
    </location>
    <ligand>
        <name>Fe cation</name>
        <dbReference type="ChEBI" id="CHEBI:24875"/>
    </ligand>
</feature>
<evidence type="ECO:0000256" key="3">
    <source>
        <dbReference type="RuleBase" id="RU003457"/>
    </source>
</evidence>